<feature type="region of interest" description="Disordered" evidence="1">
    <location>
        <begin position="1"/>
        <end position="43"/>
    </location>
</feature>
<reference evidence="2 3" key="1">
    <citation type="submission" date="2024-02" db="EMBL/GenBank/DDBJ databases">
        <title>High-quality chromosome-scale genome assembly of Pensacola bahiagrass (Paspalum notatum Flugge var. saurae).</title>
        <authorList>
            <person name="Vega J.M."/>
            <person name="Podio M."/>
            <person name="Orjuela J."/>
            <person name="Siena L.A."/>
            <person name="Pessino S.C."/>
            <person name="Combes M.C."/>
            <person name="Mariac C."/>
            <person name="Albertini E."/>
            <person name="Pupilli F."/>
            <person name="Ortiz J.P.A."/>
            <person name="Leblanc O."/>
        </authorList>
    </citation>
    <scope>NUCLEOTIDE SEQUENCE [LARGE SCALE GENOMIC DNA]</scope>
    <source>
        <strain evidence="2">R1</strain>
        <tissue evidence="2">Leaf</tissue>
    </source>
</reference>
<evidence type="ECO:0000313" key="2">
    <source>
        <dbReference type="EMBL" id="WVZ76929.1"/>
    </source>
</evidence>
<protein>
    <submittedName>
        <fullName evidence="2">Uncharacterized protein</fullName>
    </submittedName>
</protein>
<feature type="compositionally biased region" description="Basic and acidic residues" evidence="1">
    <location>
        <begin position="147"/>
        <end position="171"/>
    </location>
</feature>
<proteinExistence type="predicted"/>
<evidence type="ECO:0000313" key="3">
    <source>
        <dbReference type="Proteomes" id="UP001341281"/>
    </source>
</evidence>
<keyword evidence="3" id="KW-1185">Reference proteome</keyword>
<organism evidence="2 3">
    <name type="scientific">Paspalum notatum var. saurae</name>
    <dbReference type="NCBI Taxonomy" id="547442"/>
    <lineage>
        <taxon>Eukaryota</taxon>
        <taxon>Viridiplantae</taxon>
        <taxon>Streptophyta</taxon>
        <taxon>Embryophyta</taxon>
        <taxon>Tracheophyta</taxon>
        <taxon>Spermatophyta</taxon>
        <taxon>Magnoliopsida</taxon>
        <taxon>Liliopsida</taxon>
        <taxon>Poales</taxon>
        <taxon>Poaceae</taxon>
        <taxon>PACMAD clade</taxon>
        <taxon>Panicoideae</taxon>
        <taxon>Andropogonodae</taxon>
        <taxon>Paspaleae</taxon>
        <taxon>Paspalinae</taxon>
        <taxon>Paspalum</taxon>
    </lineage>
</organism>
<gene>
    <name evidence="2" type="ORF">U9M48_024846</name>
</gene>
<feature type="region of interest" description="Disordered" evidence="1">
    <location>
        <begin position="133"/>
        <end position="171"/>
    </location>
</feature>
<feature type="compositionally biased region" description="Polar residues" evidence="1">
    <location>
        <begin position="16"/>
        <end position="32"/>
    </location>
</feature>
<evidence type="ECO:0000256" key="1">
    <source>
        <dbReference type="SAM" id="MobiDB-lite"/>
    </source>
</evidence>
<feature type="compositionally biased region" description="Low complexity" evidence="1">
    <location>
        <begin position="133"/>
        <end position="146"/>
    </location>
</feature>
<dbReference type="AlphaFoldDB" id="A0AAQ3TRI4"/>
<sequence>MDQLRHNGGRTPFADISNTTIAEDQNELSSLGPTVDTKERKRQMDRERYAAMSVEQRNEKNRKRREARQRNKALLAMPDCSREDMDTDIQGLHTNQTREAVTVEITGDVQPGSAGFLDNCSTIDFTNLVTDNIAGPNNNISPPGNSIERKRQRDRERYSAMSAEQRDEVNKKRREVAQIKDVFAEGEDLIVTVLT</sequence>
<dbReference type="Proteomes" id="UP001341281">
    <property type="component" value="Chromosome 05"/>
</dbReference>
<name>A0AAQ3TRI4_PASNO</name>
<accession>A0AAQ3TRI4</accession>
<dbReference type="EMBL" id="CP144749">
    <property type="protein sequence ID" value="WVZ76929.1"/>
    <property type="molecule type" value="Genomic_DNA"/>
</dbReference>